<name>A0A6N2T983_9ACTO</name>
<dbReference type="CDD" id="cd00085">
    <property type="entry name" value="HNHc"/>
    <property type="match status" value="1"/>
</dbReference>
<reference evidence="2" key="1">
    <citation type="submission" date="2019-11" db="EMBL/GenBank/DDBJ databases">
        <authorList>
            <person name="Feng L."/>
        </authorList>
    </citation>
    <scope>NUCLEOTIDE SEQUENCE</scope>
    <source>
        <strain evidence="2">AodontolyticusLFYP35</strain>
    </source>
</reference>
<proteinExistence type="predicted"/>
<dbReference type="GO" id="GO:0008270">
    <property type="term" value="F:zinc ion binding"/>
    <property type="evidence" value="ECO:0007669"/>
    <property type="project" value="InterPro"/>
</dbReference>
<accession>A0A6N2T983</accession>
<dbReference type="SMART" id="SM00507">
    <property type="entry name" value="HNHc"/>
    <property type="match status" value="1"/>
</dbReference>
<evidence type="ECO:0000313" key="2">
    <source>
        <dbReference type="EMBL" id="VYT02215.1"/>
    </source>
</evidence>
<gene>
    <name evidence="2" type="ORF">AOLFYP35_01246</name>
</gene>
<keyword evidence="2" id="KW-0540">Nuclease</keyword>
<dbReference type="GO" id="GO:0004519">
    <property type="term" value="F:endonuclease activity"/>
    <property type="evidence" value="ECO:0007669"/>
    <property type="project" value="UniProtKB-KW"/>
</dbReference>
<dbReference type="InterPro" id="IPR052892">
    <property type="entry name" value="NA-targeting_endonuclease"/>
</dbReference>
<keyword evidence="2" id="KW-0255">Endonuclease</keyword>
<evidence type="ECO:0000259" key="1">
    <source>
        <dbReference type="SMART" id="SM00507"/>
    </source>
</evidence>
<keyword evidence="2" id="KW-0378">Hydrolase</keyword>
<dbReference type="PANTHER" id="PTHR33877">
    <property type="entry name" value="SLL1193 PROTEIN"/>
    <property type="match status" value="1"/>
</dbReference>
<dbReference type="InterPro" id="IPR002711">
    <property type="entry name" value="HNH"/>
</dbReference>
<organism evidence="2">
    <name type="scientific">Schaalia odontolytica</name>
    <dbReference type="NCBI Taxonomy" id="1660"/>
    <lineage>
        <taxon>Bacteria</taxon>
        <taxon>Bacillati</taxon>
        <taxon>Actinomycetota</taxon>
        <taxon>Actinomycetes</taxon>
        <taxon>Actinomycetales</taxon>
        <taxon>Actinomycetaceae</taxon>
        <taxon>Schaalia</taxon>
    </lineage>
</organism>
<dbReference type="EMBL" id="CACRSM010000002">
    <property type="protein sequence ID" value="VYT02215.1"/>
    <property type="molecule type" value="Genomic_DNA"/>
</dbReference>
<dbReference type="Gene3D" id="1.10.30.50">
    <property type="match status" value="1"/>
</dbReference>
<dbReference type="InterPro" id="IPR003615">
    <property type="entry name" value="HNH_nuc"/>
</dbReference>
<dbReference type="GO" id="GO:0003676">
    <property type="term" value="F:nucleic acid binding"/>
    <property type="evidence" value="ECO:0007669"/>
    <property type="project" value="InterPro"/>
</dbReference>
<feature type="domain" description="HNH nuclease" evidence="1">
    <location>
        <begin position="18"/>
        <end position="71"/>
    </location>
</feature>
<dbReference type="AlphaFoldDB" id="A0A6N2T983"/>
<dbReference type="PANTHER" id="PTHR33877:SF1">
    <property type="entry name" value="TYPE IV METHYL-DIRECTED RESTRICTION ENZYME ECOKMCRA"/>
    <property type="match status" value="1"/>
</dbReference>
<protein>
    <submittedName>
        <fullName evidence="2">HNH endonuclease</fullName>
    </submittedName>
</protein>
<dbReference type="Pfam" id="PF01844">
    <property type="entry name" value="HNH"/>
    <property type="match status" value="1"/>
</dbReference>
<sequence>MSQYHDDYRRMSGQQRKELTDQIYQEAGGICHICQLPVRREDASLDHLIPASQGGLSTRDNLALAHRSCNSSRQDKTINKTQVPVYDGLAWFTASDDRFS</sequence>